<dbReference type="SUPFAM" id="SSF52096">
    <property type="entry name" value="ClpP/crotonase"/>
    <property type="match status" value="1"/>
</dbReference>
<dbReference type="SMART" id="SM00245">
    <property type="entry name" value="TSPc"/>
    <property type="match status" value="1"/>
</dbReference>
<dbReference type="InterPro" id="IPR005151">
    <property type="entry name" value="Tail-specific_protease"/>
</dbReference>
<reference evidence="2 3" key="1">
    <citation type="submission" date="2016-10" db="EMBL/GenBank/DDBJ databases">
        <authorList>
            <person name="de Groot N.N."/>
        </authorList>
    </citation>
    <scope>NUCLEOTIDE SEQUENCE [LARGE SCALE GENOMIC DNA]</scope>
    <source>
        <strain evidence="2 3">DSM 21668</strain>
    </source>
</reference>
<sequence>MMKYCCFGVMLLLGLLTGCRKEFPVLEDPDNHIVGSFSAEFETFWQGMNNQYVFWDRDPTDWDAVYREYKPKFAELNLYREEDHEKAYYYYRDMTANLIDAHFTLSTQVVPAGEPTSLSPASQRNLRRADWHPPLPESFFFDSIFQQYLGDDSYRSKDASGNPSLVAGYARDRAILYLRLPRFNLRETALTGTDDERLVWQYFVDAIKNPQAEGLILDLRGNGGGYLEDLSFLLGQLITKPYVFGATRYKSGPGRLDYTAWIPAQVFPQQGSQAFTKPVVVLVDQYSASMSELTAVAVKAFPGGLGRVVGETTWGATGPVGSRTMFNSGPFFTAASYVYMASHQFRDTRQLSYEGKGIGPDAAVPQDGNALAQNVDVQLEKAIQLFQ</sequence>
<evidence type="ECO:0000313" key="2">
    <source>
        <dbReference type="EMBL" id="SDL87405.1"/>
    </source>
</evidence>
<dbReference type="GO" id="GO:0004175">
    <property type="term" value="F:endopeptidase activity"/>
    <property type="evidence" value="ECO:0007669"/>
    <property type="project" value="TreeGrafter"/>
</dbReference>
<dbReference type="Pfam" id="PF03572">
    <property type="entry name" value="Peptidase_S41"/>
    <property type="match status" value="1"/>
</dbReference>
<dbReference type="CDD" id="cd07562">
    <property type="entry name" value="Peptidase_S41_TRI"/>
    <property type="match status" value="1"/>
</dbReference>
<accession>A0A1G9NN23</accession>
<dbReference type="PANTHER" id="PTHR32060:SF30">
    <property type="entry name" value="CARBOXY-TERMINAL PROCESSING PROTEASE CTPA"/>
    <property type="match status" value="1"/>
</dbReference>
<dbReference type="InterPro" id="IPR029045">
    <property type="entry name" value="ClpP/crotonase-like_dom_sf"/>
</dbReference>
<dbReference type="GO" id="GO:0008236">
    <property type="term" value="F:serine-type peptidase activity"/>
    <property type="evidence" value="ECO:0007669"/>
    <property type="project" value="InterPro"/>
</dbReference>
<dbReference type="Proteomes" id="UP000198901">
    <property type="component" value="Unassembled WGS sequence"/>
</dbReference>
<evidence type="ECO:0000313" key="3">
    <source>
        <dbReference type="Proteomes" id="UP000198901"/>
    </source>
</evidence>
<feature type="domain" description="Tail specific protease" evidence="1">
    <location>
        <begin position="154"/>
        <end position="365"/>
    </location>
</feature>
<dbReference type="Gene3D" id="3.90.226.10">
    <property type="entry name" value="2-enoyl-CoA Hydratase, Chain A, domain 1"/>
    <property type="match status" value="1"/>
</dbReference>
<dbReference type="RefSeq" id="WP_093201268.1">
    <property type="nucleotide sequence ID" value="NZ_FNGS01000003.1"/>
</dbReference>
<dbReference type="OrthoDB" id="6397760at2"/>
<gene>
    <name evidence="2" type="ORF">SAMN04488090_2063</name>
</gene>
<evidence type="ECO:0000259" key="1">
    <source>
        <dbReference type="SMART" id="SM00245"/>
    </source>
</evidence>
<dbReference type="GO" id="GO:0007165">
    <property type="term" value="P:signal transduction"/>
    <property type="evidence" value="ECO:0007669"/>
    <property type="project" value="TreeGrafter"/>
</dbReference>
<name>A0A1G9NN23_9BACT</name>
<protein>
    <submittedName>
        <fullName evidence="2">Peptidase family S41</fullName>
    </submittedName>
</protein>
<dbReference type="GO" id="GO:0030288">
    <property type="term" value="C:outer membrane-bounded periplasmic space"/>
    <property type="evidence" value="ECO:0007669"/>
    <property type="project" value="TreeGrafter"/>
</dbReference>
<dbReference type="GO" id="GO:0006508">
    <property type="term" value="P:proteolysis"/>
    <property type="evidence" value="ECO:0007669"/>
    <property type="project" value="InterPro"/>
</dbReference>
<dbReference type="EMBL" id="FNGS01000003">
    <property type="protein sequence ID" value="SDL87405.1"/>
    <property type="molecule type" value="Genomic_DNA"/>
</dbReference>
<keyword evidence="3" id="KW-1185">Reference proteome</keyword>
<dbReference type="STRING" id="563176.SAMN04488090_2063"/>
<dbReference type="PROSITE" id="PS51257">
    <property type="entry name" value="PROKAR_LIPOPROTEIN"/>
    <property type="match status" value="1"/>
</dbReference>
<dbReference type="PANTHER" id="PTHR32060">
    <property type="entry name" value="TAIL-SPECIFIC PROTEASE"/>
    <property type="match status" value="1"/>
</dbReference>
<organism evidence="2 3">
    <name type="scientific">Siphonobacter aquaeclarae</name>
    <dbReference type="NCBI Taxonomy" id="563176"/>
    <lineage>
        <taxon>Bacteria</taxon>
        <taxon>Pseudomonadati</taxon>
        <taxon>Bacteroidota</taxon>
        <taxon>Cytophagia</taxon>
        <taxon>Cytophagales</taxon>
        <taxon>Cytophagaceae</taxon>
        <taxon>Siphonobacter</taxon>
    </lineage>
</organism>
<dbReference type="Gene3D" id="3.30.750.44">
    <property type="match status" value="1"/>
</dbReference>
<dbReference type="AlphaFoldDB" id="A0A1G9NN23"/>
<proteinExistence type="predicted"/>